<dbReference type="RefSeq" id="WP_239675197.1">
    <property type="nucleotide sequence ID" value="NZ_CP070499.1"/>
</dbReference>
<feature type="transmembrane region" description="Helical" evidence="1">
    <location>
        <begin position="58"/>
        <end position="75"/>
    </location>
</feature>
<feature type="domain" description="DUF5808" evidence="2">
    <location>
        <begin position="329"/>
        <end position="351"/>
    </location>
</feature>
<keyword evidence="4" id="KW-1185">Reference proteome</keyword>
<feature type="transmembrane region" description="Helical" evidence="1">
    <location>
        <begin position="187"/>
        <end position="209"/>
    </location>
</feature>
<dbReference type="KEGG" id="nhy:JQS43_15950"/>
<feature type="transmembrane region" description="Helical" evidence="1">
    <location>
        <begin position="6"/>
        <end position="26"/>
    </location>
</feature>
<evidence type="ECO:0000313" key="3">
    <source>
        <dbReference type="EMBL" id="QSB13129.1"/>
    </source>
</evidence>
<dbReference type="Pfam" id="PF19124">
    <property type="entry name" value="DUF5808"/>
    <property type="match status" value="1"/>
</dbReference>
<feature type="transmembrane region" description="Helical" evidence="1">
    <location>
        <begin position="136"/>
        <end position="157"/>
    </location>
</feature>
<name>A0A895YCQ6_9ACTN</name>
<evidence type="ECO:0000256" key="1">
    <source>
        <dbReference type="SAM" id="Phobius"/>
    </source>
</evidence>
<feature type="transmembrane region" description="Helical" evidence="1">
    <location>
        <begin position="81"/>
        <end position="100"/>
    </location>
</feature>
<dbReference type="EMBL" id="CP070499">
    <property type="protein sequence ID" value="QSB13129.1"/>
    <property type="molecule type" value="Genomic_DNA"/>
</dbReference>
<keyword evidence="1" id="KW-0812">Transmembrane</keyword>
<reference evidence="3" key="1">
    <citation type="submission" date="2021-02" db="EMBL/GenBank/DDBJ databases">
        <title>Natrosporangium hydrolyticum gen. nov., sp. nov, a haloalkaliphilic actinobacterium from a soda solonchak soil.</title>
        <authorList>
            <person name="Sorokin D.Y."/>
            <person name="Khijniak T.V."/>
            <person name="Zakharycheva A.P."/>
            <person name="Boueva O.V."/>
            <person name="Ariskina E.V."/>
            <person name="Hahnke R.L."/>
            <person name="Bunk B."/>
            <person name="Sproer C."/>
            <person name="Schumann P."/>
            <person name="Evtushenko L.I."/>
            <person name="Kublanov I.V."/>
        </authorList>
    </citation>
    <scope>NUCLEOTIDE SEQUENCE</scope>
    <source>
        <strain evidence="3">DSM 106523</strain>
    </source>
</reference>
<dbReference type="InterPro" id="IPR043831">
    <property type="entry name" value="DUF5808"/>
</dbReference>
<evidence type="ECO:0000259" key="2">
    <source>
        <dbReference type="Pfam" id="PF19124"/>
    </source>
</evidence>
<protein>
    <recommendedName>
        <fullName evidence="2">DUF5808 domain-containing protein</fullName>
    </recommendedName>
</protein>
<keyword evidence="1" id="KW-1133">Transmembrane helix</keyword>
<accession>A0A895YCQ6</accession>
<feature type="transmembrane region" description="Helical" evidence="1">
    <location>
        <begin position="230"/>
        <end position="257"/>
    </location>
</feature>
<evidence type="ECO:0000313" key="4">
    <source>
        <dbReference type="Proteomes" id="UP000662857"/>
    </source>
</evidence>
<keyword evidence="1" id="KW-0472">Membrane</keyword>
<feature type="transmembrane region" description="Helical" evidence="1">
    <location>
        <begin position="353"/>
        <end position="374"/>
    </location>
</feature>
<dbReference type="Proteomes" id="UP000662857">
    <property type="component" value="Chromosome"/>
</dbReference>
<organism evidence="3 4">
    <name type="scientific">Natronosporangium hydrolyticum</name>
    <dbReference type="NCBI Taxonomy" id="2811111"/>
    <lineage>
        <taxon>Bacteria</taxon>
        <taxon>Bacillati</taxon>
        <taxon>Actinomycetota</taxon>
        <taxon>Actinomycetes</taxon>
        <taxon>Micromonosporales</taxon>
        <taxon>Micromonosporaceae</taxon>
        <taxon>Natronosporangium</taxon>
    </lineage>
</organism>
<feature type="transmembrane region" description="Helical" evidence="1">
    <location>
        <begin position="269"/>
        <end position="288"/>
    </location>
</feature>
<sequence length="375" mass="40073">MTGPILGGTLAAIALVTAIMWMVPVIDRDTIWFGVRVPGDRADDPAIVAALRRYRRHVAGSGALAAVTAVALGPWMPFGFWLALTGGVLAAALIVAYGYAHRTVRFAKVRGDWYAGKRAGVAVDTTLRTEPEPVPWWAALPSLAIIGAVAVIGVVSYPSLPDELVVAVNYRPDGLEYVTVETTVLSAFGPVMIQAAVTALLLLVLWVTMRARAELDPARPRRSGLRHRRFLRIWSYSLFAVMLAQNLVLATVAMLIWTGSLRDAGPVMIALVVLPVVAVSGLVWAAALRSGQGGWRLRSGGGERDEPTDVVPPDDDRHWRVGGLVYVNREDPSVLVQKRGGFGWTVNFGHRSVLLGVAAVGVIAVATVVTALSVG</sequence>
<dbReference type="AlphaFoldDB" id="A0A895YCQ6"/>
<gene>
    <name evidence="3" type="ORF">JQS43_15950</name>
</gene>
<proteinExistence type="predicted"/>